<reference evidence="1 2" key="1">
    <citation type="submission" date="2019-03" db="EMBL/GenBank/DDBJ databases">
        <title>Dyadobacter AR-3-6 sp. nov., isolated from arctic soil.</title>
        <authorList>
            <person name="Chaudhary D.K."/>
        </authorList>
    </citation>
    <scope>NUCLEOTIDE SEQUENCE [LARGE SCALE GENOMIC DNA]</scope>
    <source>
        <strain evidence="1 2">AR-3-6</strain>
    </source>
</reference>
<proteinExistence type="predicted"/>
<dbReference type="InterPro" id="IPR014710">
    <property type="entry name" value="RmlC-like_jellyroll"/>
</dbReference>
<dbReference type="RefSeq" id="WP_131959930.1">
    <property type="nucleotide sequence ID" value="NZ_SMFL01000007.1"/>
</dbReference>
<dbReference type="Proteomes" id="UP000294850">
    <property type="component" value="Unassembled WGS sequence"/>
</dbReference>
<dbReference type="SUPFAM" id="SSF51206">
    <property type="entry name" value="cAMP-binding domain-like"/>
    <property type="match status" value="1"/>
</dbReference>
<evidence type="ECO:0000313" key="1">
    <source>
        <dbReference type="EMBL" id="TDE13209.1"/>
    </source>
</evidence>
<keyword evidence="2" id="KW-1185">Reference proteome</keyword>
<dbReference type="AlphaFoldDB" id="A0A4R5DH98"/>
<evidence type="ECO:0000313" key="2">
    <source>
        <dbReference type="Proteomes" id="UP000294850"/>
    </source>
</evidence>
<dbReference type="InterPro" id="IPR018490">
    <property type="entry name" value="cNMP-bd_dom_sf"/>
</dbReference>
<protein>
    <submittedName>
        <fullName evidence="1">Crp/Fnr family transcriptional regulator</fullName>
    </submittedName>
</protein>
<dbReference type="OrthoDB" id="947112at2"/>
<dbReference type="Gene3D" id="2.60.120.10">
    <property type="entry name" value="Jelly Rolls"/>
    <property type="match status" value="1"/>
</dbReference>
<gene>
    <name evidence="1" type="ORF">E0F88_19340</name>
</gene>
<comment type="caution">
    <text evidence="1">The sequence shown here is derived from an EMBL/GenBank/DDBJ whole genome shotgun (WGS) entry which is preliminary data.</text>
</comment>
<organism evidence="1 2">
    <name type="scientific">Dyadobacter psychrotolerans</name>
    <dbReference type="NCBI Taxonomy" id="2541721"/>
    <lineage>
        <taxon>Bacteria</taxon>
        <taxon>Pseudomonadati</taxon>
        <taxon>Bacteroidota</taxon>
        <taxon>Cytophagia</taxon>
        <taxon>Cytophagales</taxon>
        <taxon>Spirosomataceae</taxon>
        <taxon>Dyadobacter</taxon>
    </lineage>
</organism>
<dbReference type="EMBL" id="SMFL01000007">
    <property type="protein sequence ID" value="TDE13209.1"/>
    <property type="molecule type" value="Genomic_DNA"/>
</dbReference>
<name>A0A4R5DH98_9BACT</name>
<sequence>MNTENLISYLSSLHSISDDFQQFLAKQTQEYSFKKGQPLKDTLRSSSVWYVEKGMLKASYFDQDGKERVTRFWHEDEIILIESNAYKGIPSADYLIMLENTTLLLLPDNNIGYALRHFREAQTLKSIIFQMDRDKSEVLAHLLHLPLNQAYEKFETIFPVNRIPVQDVAHYLGTSPKRISEIRGRK</sequence>
<accession>A0A4R5DH98</accession>